<protein>
    <submittedName>
        <fullName evidence="1">Uncharacterized protein</fullName>
    </submittedName>
</protein>
<reference evidence="1 2" key="1">
    <citation type="submission" date="2021-06" db="EMBL/GenBank/DDBJ databases">
        <authorList>
            <person name="Palmer J.M."/>
        </authorList>
    </citation>
    <scope>NUCLEOTIDE SEQUENCE [LARGE SCALE GENOMIC DNA]</scope>
    <source>
        <strain evidence="2">if_2019</strain>
        <tissue evidence="1">Muscle</tissue>
    </source>
</reference>
<accession>A0ABV0UNW0</accession>
<organism evidence="1 2">
    <name type="scientific">Ilyodon furcidens</name>
    <name type="common">goldbreast splitfin</name>
    <dbReference type="NCBI Taxonomy" id="33524"/>
    <lineage>
        <taxon>Eukaryota</taxon>
        <taxon>Metazoa</taxon>
        <taxon>Chordata</taxon>
        <taxon>Craniata</taxon>
        <taxon>Vertebrata</taxon>
        <taxon>Euteleostomi</taxon>
        <taxon>Actinopterygii</taxon>
        <taxon>Neopterygii</taxon>
        <taxon>Teleostei</taxon>
        <taxon>Neoteleostei</taxon>
        <taxon>Acanthomorphata</taxon>
        <taxon>Ovalentaria</taxon>
        <taxon>Atherinomorphae</taxon>
        <taxon>Cyprinodontiformes</taxon>
        <taxon>Goodeidae</taxon>
        <taxon>Ilyodon</taxon>
    </lineage>
</organism>
<evidence type="ECO:0000313" key="1">
    <source>
        <dbReference type="EMBL" id="MEQ2245863.1"/>
    </source>
</evidence>
<name>A0ABV0UNW0_9TELE</name>
<gene>
    <name evidence="1" type="ORF">ILYODFUR_032289</name>
</gene>
<keyword evidence="2" id="KW-1185">Reference proteome</keyword>
<evidence type="ECO:0000313" key="2">
    <source>
        <dbReference type="Proteomes" id="UP001482620"/>
    </source>
</evidence>
<dbReference type="Proteomes" id="UP001482620">
    <property type="component" value="Unassembled WGS sequence"/>
</dbReference>
<comment type="caution">
    <text evidence="1">The sequence shown here is derived from an EMBL/GenBank/DDBJ whole genome shotgun (WGS) entry which is preliminary data.</text>
</comment>
<proteinExistence type="predicted"/>
<dbReference type="EMBL" id="JAHRIQ010074714">
    <property type="protein sequence ID" value="MEQ2245863.1"/>
    <property type="molecule type" value="Genomic_DNA"/>
</dbReference>
<sequence>MHNGSVLRCPLIEVNGQEGDKGNVRTKNSLHQRNSVCISTRETGKTLEMHLIGSEKNGTWCIFVTAAGGKELKDPLQKWFSAKLDVLGTYFCLSGSPFRAGSSANTKTKKYFS</sequence>